<evidence type="ECO:0000256" key="6">
    <source>
        <dbReference type="ARBA" id="ARBA00023015"/>
    </source>
</evidence>
<feature type="compositionally biased region" description="Basic residues" evidence="10">
    <location>
        <begin position="13"/>
        <end position="34"/>
    </location>
</feature>
<evidence type="ECO:0000256" key="10">
    <source>
        <dbReference type="SAM" id="MobiDB-lite"/>
    </source>
</evidence>
<dbReference type="FunFam" id="1.10.10.60:FF:000012">
    <property type="entry name" value="Metastasis-associated 1 family, member 3"/>
    <property type="match status" value="1"/>
</dbReference>
<dbReference type="Pfam" id="PF01448">
    <property type="entry name" value="ELM2"/>
    <property type="match status" value="1"/>
</dbReference>
<dbReference type="PROSITE" id="PS51156">
    <property type="entry name" value="ELM2"/>
    <property type="match status" value="1"/>
</dbReference>
<evidence type="ECO:0000256" key="2">
    <source>
        <dbReference type="ARBA" id="ARBA00022491"/>
    </source>
</evidence>
<organism evidence="12 13">
    <name type="scientific">Steinernema glaseri</name>
    <dbReference type="NCBI Taxonomy" id="37863"/>
    <lineage>
        <taxon>Eukaryota</taxon>
        <taxon>Metazoa</taxon>
        <taxon>Ecdysozoa</taxon>
        <taxon>Nematoda</taxon>
        <taxon>Chromadorea</taxon>
        <taxon>Rhabditida</taxon>
        <taxon>Tylenchina</taxon>
        <taxon>Panagrolaimomorpha</taxon>
        <taxon>Strongyloidoidea</taxon>
        <taxon>Steinernematidae</taxon>
        <taxon>Steinernema</taxon>
    </lineage>
</organism>
<evidence type="ECO:0000256" key="1">
    <source>
        <dbReference type="ARBA" id="ARBA00004123"/>
    </source>
</evidence>
<keyword evidence="4" id="KW-0863">Zinc-finger</keyword>
<keyword evidence="12" id="KW-1185">Reference proteome</keyword>
<keyword evidence="8" id="KW-0804">Transcription</keyword>
<keyword evidence="6" id="KW-0805">Transcription regulation</keyword>
<dbReference type="GO" id="GO:0008270">
    <property type="term" value="F:zinc ion binding"/>
    <property type="evidence" value="ECO:0007669"/>
    <property type="project" value="UniProtKB-KW"/>
</dbReference>
<evidence type="ECO:0000259" key="11">
    <source>
        <dbReference type="PROSITE" id="PS51156"/>
    </source>
</evidence>
<dbReference type="InterPro" id="IPR009057">
    <property type="entry name" value="Homeodomain-like_sf"/>
</dbReference>
<evidence type="ECO:0000256" key="4">
    <source>
        <dbReference type="ARBA" id="ARBA00022771"/>
    </source>
</evidence>
<keyword evidence="7" id="KW-0238">DNA-binding</keyword>
<evidence type="ECO:0000256" key="8">
    <source>
        <dbReference type="ARBA" id="ARBA00023163"/>
    </source>
</evidence>
<evidence type="ECO:0000313" key="12">
    <source>
        <dbReference type="Proteomes" id="UP000095287"/>
    </source>
</evidence>
<reference evidence="13" key="1">
    <citation type="submission" date="2016-11" db="UniProtKB">
        <authorList>
            <consortium name="WormBaseParasite"/>
        </authorList>
    </citation>
    <scope>IDENTIFICATION</scope>
</reference>
<feature type="region of interest" description="Disordered" evidence="10">
    <location>
        <begin position="1"/>
        <end position="34"/>
    </location>
</feature>
<dbReference type="Proteomes" id="UP000095287">
    <property type="component" value="Unplaced"/>
</dbReference>
<feature type="domain" description="ELM2" evidence="11">
    <location>
        <begin position="38"/>
        <end position="116"/>
    </location>
</feature>
<dbReference type="PANTHER" id="PTHR16089:SF28">
    <property type="entry name" value="REST COREPRESSOR"/>
    <property type="match status" value="1"/>
</dbReference>
<dbReference type="GO" id="GO:0003714">
    <property type="term" value="F:transcription corepressor activity"/>
    <property type="evidence" value="ECO:0007669"/>
    <property type="project" value="TreeGrafter"/>
</dbReference>
<proteinExistence type="predicted"/>
<feature type="compositionally biased region" description="Low complexity" evidence="10">
    <location>
        <begin position="1"/>
        <end position="12"/>
    </location>
</feature>
<dbReference type="SMART" id="SM00717">
    <property type="entry name" value="SANT"/>
    <property type="match status" value="1"/>
</dbReference>
<dbReference type="InterPro" id="IPR051066">
    <property type="entry name" value="Trans_reg/Corepressor"/>
</dbReference>
<keyword evidence="3" id="KW-0479">Metal-binding</keyword>
<dbReference type="GO" id="GO:0003677">
    <property type="term" value="F:DNA binding"/>
    <property type="evidence" value="ECO:0007669"/>
    <property type="project" value="UniProtKB-KW"/>
</dbReference>
<evidence type="ECO:0000313" key="13">
    <source>
        <dbReference type="WBParaSite" id="L893_g10465.t1"/>
    </source>
</evidence>
<sequence length="191" mass="22070">MSLYRTTTVGRPVRNRRGRPPTSGLKRKAKKRSKRVAYRGRIGSQFQAAIPDFQPSAPSKRHAEQCLWIPNGNGEVAERLSFRLGVNCSRDERLLFSLLVEKYNVTRAHALFLASKEPNAPRRTFPPQRKSFSEHEVLAFLRGVRLLGKKFSKIKGAFLPHRTVGELVHLYYVYKQMDKRNKLLNKKRQLV</sequence>
<dbReference type="PANTHER" id="PTHR16089">
    <property type="entry name" value="REST COREPRESSOR COREST PROTEIN-RELATED"/>
    <property type="match status" value="1"/>
</dbReference>
<name>A0A1I7XY18_9BILA</name>
<dbReference type="AlphaFoldDB" id="A0A1I7XY18"/>
<dbReference type="InterPro" id="IPR000949">
    <property type="entry name" value="ELM2_dom"/>
</dbReference>
<evidence type="ECO:0000256" key="3">
    <source>
        <dbReference type="ARBA" id="ARBA00022723"/>
    </source>
</evidence>
<keyword evidence="5" id="KW-0862">Zinc</keyword>
<dbReference type="GO" id="GO:0006357">
    <property type="term" value="P:regulation of transcription by RNA polymerase II"/>
    <property type="evidence" value="ECO:0007669"/>
    <property type="project" value="TreeGrafter"/>
</dbReference>
<accession>A0A1I7XY18</accession>
<dbReference type="SUPFAM" id="SSF46689">
    <property type="entry name" value="Homeodomain-like"/>
    <property type="match status" value="1"/>
</dbReference>
<dbReference type="WBParaSite" id="L893_g10465.t1">
    <property type="protein sequence ID" value="L893_g10465.t1"/>
    <property type="gene ID" value="L893_g10465"/>
</dbReference>
<protein>
    <submittedName>
        <fullName evidence="13">ELM2 domain-containing protein</fullName>
    </submittedName>
</protein>
<dbReference type="Gene3D" id="1.10.10.60">
    <property type="entry name" value="Homeodomain-like"/>
    <property type="match status" value="1"/>
</dbReference>
<evidence type="ECO:0000256" key="5">
    <source>
        <dbReference type="ARBA" id="ARBA00022833"/>
    </source>
</evidence>
<keyword evidence="9" id="KW-0539">Nucleus</keyword>
<keyword evidence="2" id="KW-0678">Repressor</keyword>
<comment type="subcellular location">
    <subcellularLocation>
        <location evidence="1">Nucleus</location>
    </subcellularLocation>
</comment>
<evidence type="ECO:0000256" key="7">
    <source>
        <dbReference type="ARBA" id="ARBA00023125"/>
    </source>
</evidence>
<dbReference type="GO" id="GO:0000118">
    <property type="term" value="C:histone deacetylase complex"/>
    <property type="evidence" value="ECO:0007669"/>
    <property type="project" value="TreeGrafter"/>
</dbReference>
<dbReference type="InterPro" id="IPR001005">
    <property type="entry name" value="SANT/Myb"/>
</dbReference>
<dbReference type="GO" id="GO:0005667">
    <property type="term" value="C:transcription regulator complex"/>
    <property type="evidence" value="ECO:0007669"/>
    <property type="project" value="TreeGrafter"/>
</dbReference>
<evidence type="ECO:0000256" key="9">
    <source>
        <dbReference type="ARBA" id="ARBA00023242"/>
    </source>
</evidence>